<dbReference type="eggNOG" id="COG0175">
    <property type="taxonomic scope" value="Bacteria"/>
</dbReference>
<dbReference type="InterPro" id="IPR014729">
    <property type="entry name" value="Rossmann-like_a/b/a_fold"/>
</dbReference>
<dbReference type="PANTHER" id="PTHR43196:SF2">
    <property type="entry name" value="PHOSPHOADENOSINE PHOSPHOSULFATE REDUCTASE"/>
    <property type="match status" value="1"/>
</dbReference>
<dbReference type="Proteomes" id="UP000009220">
    <property type="component" value="Chromosome"/>
</dbReference>
<feature type="region of interest" description="Disordered" evidence="1">
    <location>
        <begin position="311"/>
        <end position="332"/>
    </location>
</feature>
<feature type="domain" description="Phosphoadenosine phosphosulphate reductase" evidence="2">
    <location>
        <begin position="10"/>
        <end position="228"/>
    </location>
</feature>
<evidence type="ECO:0000313" key="3">
    <source>
        <dbReference type="EMBL" id="AEM48053.1"/>
    </source>
</evidence>
<dbReference type="Gene3D" id="3.40.50.620">
    <property type="entry name" value="HUPs"/>
    <property type="match status" value="1"/>
</dbReference>
<dbReference type="InterPro" id="IPR002500">
    <property type="entry name" value="PAPS_reduct_dom"/>
</dbReference>
<evidence type="ECO:0000256" key="1">
    <source>
        <dbReference type="SAM" id="MobiDB-lite"/>
    </source>
</evidence>
<sequence>MMKNETLHIVGLSGGKDSTATLLIAIDRLGKENVRAVFADTGNENPETYAYLEYLEQVLGISVVRLKPDFSEEITKKRLFIARDRRRGRDKRGDKIRWSNKAKRRALAVLQPTGNPFLDLCLLKGRFPTNRARFCTEWLKRDTFVEYVDSVIQQEGRPVVVVWQGIRRDESDKRKNAKKIERMARGYYNFRPIVDWTVEDVFRCIASHGLEPNPLYATLGRVGCAPCIYATKGDVRLLAASSPARIERVRDWEHLVGQASKKGFAAFFQGKELAGTKPGEVSNLVFWERHQIDGILHWAAKEGRFFAGDWEEDEENTESSGPRCGSEMGLCE</sequence>
<dbReference type="SUPFAM" id="SSF52402">
    <property type="entry name" value="Adenine nucleotide alpha hydrolases-like"/>
    <property type="match status" value="1"/>
</dbReference>
<organism evidence="3 4">
    <name type="scientific">Acidithiobacillus ferrivorans SS3</name>
    <dbReference type="NCBI Taxonomy" id="743299"/>
    <lineage>
        <taxon>Bacteria</taxon>
        <taxon>Pseudomonadati</taxon>
        <taxon>Pseudomonadota</taxon>
        <taxon>Acidithiobacillia</taxon>
        <taxon>Acidithiobacillales</taxon>
        <taxon>Acidithiobacillaceae</taxon>
        <taxon>Acidithiobacillus</taxon>
    </lineage>
</organism>
<gene>
    <name evidence="3" type="ORF">Acife_1930</name>
</gene>
<dbReference type="KEGG" id="afi:Acife_1930"/>
<reference evidence="3 4" key="1">
    <citation type="journal article" date="2011" name="J. Bacteriol.">
        <title>Draft genome of the psychrotolerant acidophile Acidithiobacillus ferrivorans SS3.</title>
        <authorList>
            <person name="Liljeqvist M."/>
            <person name="Valdes J."/>
            <person name="Holmes D.S."/>
            <person name="Dopson M."/>
        </authorList>
    </citation>
    <scope>NUCLEOTIDE SEQUENCE [LARGE SCALE GENOMIC DNA]</scope>
    <source>
        <strain evidence="3 4">SS3</strain>
    </source>
</reference>
<proteinExistence type="predicted"/>
<dbReference type="AlphaFoldDB" id="G0JLK4"/>
<dbReference type="GO" id="GO:0003824">
    <property type="term" value="F:catalytic activity"/>
    <property type="evidence" value="ECO:0007669"/>
    <property type="project" value="InterPro"/>
</dbReference>
<dbReference type="InterPro" id="IPR050128">
    <property type="entry name" value="Sulfate_adenylyltrnsfr_sub2"/>
</dbReference>
<name>G0JLK4_9PROT</name>
<protein>
    <submittedName>
        <fullName evidence="3">Phosphoadenosine phosphosulfate reductase</fullName>
    </submittedName>
</protein>
<evidence type="ECO:0000259" key="2">
    <source>
        <dbReference type="Pfam" id="PF01507"/>
    </source>
</evidence>
<dbReference type="Pfam" id="PF01507">
    <property type="entry name" value="PAPS_reduct"/>
    <property type="match status" value="1"/>
</dbReference>
<dbReference type="EMBL" id="CP002985">
    <property type="protein sequence ID" value="AEM48053.1"/>
    <property type="molecule type" value="Genomic_DNA"/>
</dbReference>
<dbReference type="RefSeq" id="WP_014029306.1">
    <property type="nucleotide sequence ID" value="NC_015942.1"/>
</dbReference>
<evidence type="ECO:0000313" key="4">
    <source>
        <dbReference type="Proteomes" id="UP000009220"/>
    </source>
</evidence>
<dbReference type="PANTHER" id="PTHR43196">
    <property type="entry name" value="SULFATE ADENYLYLTRANSFERASE SUBUNIT 2"/>
    <property type="match status" value="1"/>
</dbReference>
<dbReference type="STRING" id="743299.Acife_1930"/>
<accession>G0JLK4</accession>
<dbReference type="HOGENOM" id="CLU_055084_0_0_6"/>